<dbReference type="InterPro" id="IPR027640">
    <property type="entry name" value="Kinesin-like_fam"/>
</dbReference>
<dbReference type="Pfam" id="PF00225">
    <property type="entry name" value="Kinesin"/>
    <property type="match status" value="1"/>
</dbReference>
<reference evidence="14 15" key="1">
    <citation type="submission" date="2014-06" db="EMBL/GenBank/DDBJ databases">
        <authorList>
            <person name="Swart Estienne"/>
        </authorList>
    </citation>
    <scope>NUCLEOTIDE SEQUENCE [LARGE SCALE GENOMIC DNA]</scope>
    <source>
        <strain evidence="14 15">130c</strain>
    </source>
</reference>
<feature type="region of interest" description="Disordered" evidence="12">
    <location>
        <begin position="698"/>
        <end position="722"/>
    </location>
</feature>
<evidence type="ECO:0000256" key="2">
    <source>
        <dbReference type="ARBA" id="ARBA00022490"/>
    </source>
</evidence>
<evidence type="ECO:0000256" key="1">
    <source>
        <dbReference type="ARBA" id="ARBA00004245"/>
    </source>
</evidence>
<evidence type="ECO:0000313" key="15">
    <source>
        <dbReference type="Proteomes" id="UP000039865"/>
    </source>
</evidence>
<evidence type="ECO:0000259" key="13">
    <source>
        <dbReference type="PROSITE" id="PS50067"/>
    </source>
</evidence>
<dbReference type="AlphaFoldDB" id="A0A078A0B2"/>
<name>A0A078A0B2_STYLE</name>
<organism evidence="14 15">
    <name type="scientific">Stylonychia lemnae</name>
    <name type="common">Ciliate</name>
    <dbReference type="NCBI Taxonomy" id="5949"/>
    <lineage>
        <taxon>Eukaryota</taxon>
        <taxon>Sar</taxon>
        <taxon>Alveolata</taxon>
        <taxon>Ciliophora</taxon>
        <taxon>Intramacronucleata</taxon>
        <taxon>Spirotrichea</taxon>
        <taxon>Stichotrichia</taxon>
        <taxon>Sporadotrichida</taxon>
        <taxon>Oxytrichidae</taxon>
        <taxon>Stylonychinae</taxon>
        <taxon>Stylonychia</taxon>
    </lineage>
</organism>
<feature type="region of interest" description="Disordered" evidence="12">
    <location>
        <begin position="737"/>
        <end position="803"/>
    </location>
</feature>
<proteinExistence type="inferred from homology"/>
<dbReference type="InterPro" id="IPR019821">
    <property type="entry name" value="Kinesin_motor_CS"/>
</dbReference>
<dbReference type="SMART" id="SM00129">
    <property type="entry name" value="KISc"/>
    <property type="match status" value="1"/>
</dbReference>
<keyword evidence="6 11" id="KW-0175">Coiled coil</keyword>
<dbReference type="GO" id="GO:0007018">
    <property type="term" value="P:microtubule-based movement"/>
    <property type="evidence" value="ECO:0007669"/>
    <property type="project" value="InterPro"/>
</dbReference>
<keyword evidence="5 9" id="KW-0067">ATP-binding</keyword>
<gene>
    <name evidence="14" type="primary">Contig19404.g20577</name>
    <name evidence="14" type="ORF">STYLEM_4628</name>
</gene>
<evidence type="ECO:0000256" key="3">
    <source>
        <dbReference type="ARBA" id="ARBA00022701"/>
    </source>
</evidence>
<dbReference type="PROSITE" id="PS00411">
    <property type="entry name" value="KINESIN_MOTOR_1"/>
    <property type="match status" value="1"/>
</dbReference>
<dbReference type="GO" id="GO:0005874">
    <property type="term" value="C:microtubule"/>
    <property type="evidence" value="ECO:0007669"/>
    <property type="project" value="UniProtKB-KW"/>
</dbReference>
<evidence type="ECO:0000256" key="5">
    <source>
        <dbReference type="ARBA" id="ARBA00022840"/>
    </source>
</evidence>
<dbReference type="InParanoid" id="A0A078A0B2"/>
<dbReference type="OMA" id="MVRICIT"/>
<dbReference type="PANTHER" id="PTHR47969">
    <property type="entry name" value="CHROMOSOME-ASSOCIATED KINESIN KIF4A-RELATED"/>
    <property type="match status" value="1"/>
</dbReference>
<keyword evidence="3 10" id="KW-0493">Microtubule</keyword>
<dbReference type="OrthoDB" id="3176171at2759"/>
<keyword evidence="2" id="KW-0963">Cytoplasm</keyword>
<protein>
    <recommendedName>
        <fullName evidence="10">Kinesin-like protein</fullName>
    </recommendedName>
</protein>
<feature type="compositionally biased region" description="Low complexity" evidence="12">
    <location>
        <begin position="774"/>
        <end position="785"/>
    </location>
</feature>
<evidence type="ECO:0000256" key="7">
    <source>
        <dbReference type="ARBA" id="ARBA00023175"/>
    </source>
</evidence>
<evidence type="ECO:0000256" key="9">
    <source>
        <dbReference type="PROSITE-ProRule" id="PRU00283"/>
    </source>
</evidence>
<dbReference type="Gene3D" id="3.40.850.10">
    <property type="entry name" value="Kinesin motor domain"/>
    <property type="match status" value="1"/>
</dbReference>
<evidence type="ECO:0000256" key="11">
    <source>
        <dbReference type="SAM" id="Coils"/>
    </source>
</evidence>
<evidence type="ECO:0000256" key="12">
    <source>
        <dbReference type="SAM" id="MobiDB-lite"/>
    </source>
</evidence>
<feature type="binding site" evidence="9">
    <location>
        <begin position="68"/>
        <end position="75"/>
    </location>
    <ligand>
        <name>ATP</name>
        <dbReference type="ChEBI" id="CHEBI:30616"/>
    </ligand>
</feature>
<feature type="compositionally biased region" description="Polar residues" evidence="12">
    <location>
        <begin position="713"/>
        <end position="722"/>
    </location>
</feature>
<comment type="similarity">
    <text evidence="9 10">Belongs to the TRAFAC class myosin-kinesin ATPase superfamily. Kinesin family.</text>
</comment>
<comment type="subcellular location">
    <subcellularLocation>
        <location evidence="1">Cytoplasm</location>
        <location evidence="1">Cytoskeleton</location>
    </subcellularLocation>
</comment>
<dbReference type="Proteomes" id="UP000039865">
    <property type="component" value="Unassembled WGS sequence"/>
</dbReference>
<dbReference type="EMBL" id="CCKQ01004477">
    <property type="protein sequence ID" value="CDW75636.1"/>
    <property type="molecule type" value="Genomic_DNA"/>
</dbReference>
<dbReference type="GO" id="GO:0008017">
    <property type="term" value="F:microtubule binding"/>
    <property type="evidence" value="ECO:0007669"/>
    <property type="project" value="InterPro"/>
</dbReference>
<dbReference type="PANTHER" id="PTHR47969:SF21">
    <property type="entry name" value="KINESIN-LIKE PROTEIN"/>
    <property type="match status" value="1"/>
</dbReference>
<dbReference type="GO" id="GO:0003777">
    <property type="term" value="F:microtubule motor activity"/>
    <property type="evidence" value="ECO:0007669"/>
    <property type="project" value="InterPro"/>
</dbReference>
<evidence type="ECO:0000256" key="4">
    <source>
        <dbReference type="ARBA" id="ARBA00022741"/>
    </source>
</evidence>
<keyword evidence="8" id="KW-0206">Cytoskeleton</keyword>
<dbReference type="PRINTS" id="PR00380">
    <property type="entry name" value="KINESINHEAVY"/>
</dbReference>
<dbReference type="FunFam" id="3.40.850.10:FF:000082">
    <property type="entry name" value="OSM3-like kinesin"/>
    <property type="match status" value="1"/>
</dbReference>
<evidence type="ECO:0000256" key="6">
    <source>
        <dbReference type="ARBA" id="ARBA00023054"/>
    </source>
</evidence>
<evidence type="ECO:0000313" key="14">
    <source>
        <dbReference type="EMBL" id="CDW75636.1"/>
    </source>
</evidence>
<keyword evidence="15" id="KW-1185">Reference proteome</keyword>
<feature type="domain" description="Kinesin motor" evidence="13">
    <location>
        <begin position="8"/>
        <end position="316"/>
    </location>
</feature>
<evidence type="ECO:0000256" key="8">
    <source>
        <dbReference type="ARBA" id="ARBA00023212"/>
    </source>
</evidence>
<evidence type="ECO:0000256" key="10">
    <source>
        <dbReference type="RuleBase" id="RU000394"/>
    </source>
</evidence>
<feature type="region of interest" description="Disordered" evidence="12">
    <location>
        <begin position="883"/>
        <end position="904"/>
    </location>
</feature>
<keyword evidence="4 9" id="KW-0547">Nucleotide-binding</keyword>
<feature type="coiled-coil region" evidence="11">
    <location>
        <begin position="467"/>
        <end position="607"/>
    </location>
</feature>
<dbReference type="InterPro" id="IPR036961">
    <property type="entry name" value="Kinesin_motor_dom_sf"/>
</dbReference>
<dbReference type="InterPro" id="IPR027417">
    <property type="entry name" value="P-loop_NTPase"/>
</dbReference>
<sequence length="904" mass="103716">MSKAGTETVKVMVRICITKPDEAQNAKVFSYDSVYDVDSLQQNVYDESAFPLVESVIEGYNGTIFAYGQTGCGKTHTMLGYPDIPDLRGIIPNCFNHIFGFIDSNTEGTKFLVRCSYLEIYNEEIHDLLVDNGRGKEPQKLELKEDPNRGLFVKDLNCLIVKTIPEMEKAMNFGTGNRKVAATNMNDTSSRSHSIFTVYIETARQVNGEQRIKAGKLNLVDLAGSERPSKTGAGGQTLKEGIKINLSLTALGNVIGALVDGKSAHIPYRDSKLTRLLQDSLGGNTKTVMIAAVSPADYNYEETLSTLRYASRAKAIKNKPKVNEDPKDALLKEYELEIKKLREMLQQLNQGGQVNVVKEIQSFKQQIQEDHIKMDVENLEISSDKNKNSSLPKEETIEDLIAKLESKGKKVVIRDENDNIIEEQPSEIQINTIQSMIDSNQQIQTVTEEQSTKASIKSKDSAIIKQQELLEAQNKEQQEKIQNELVKKQQDLESERQEKEQLARLIQELEKKLVVGGQTLEEKEREQVKKQREIQLQLRQEKKKQKQLLEDKRKKDEEMLLVERNYKNLQEEVDDMREIIKKLRDKYKSAQQEIQDLQQETQFNKEDLLDTIRQQDKDVKFANKIMQILLSENESYKIKQRSQWDENKQDWKVPLFFLVPYQKDVQFPNINAQSRVNQAKDDRDIQFEDETDKMLQTQSKLHQLNNGKKIGPQKNNNSGLDQYMQAHSGNITRSLDGSEQLEEDDQDQVNNSMIPNKKKPFNPQNYQPKNIKAGSNVNSNGNISNEIPDRHITTNDEQEEDDTQKKNRLNVHLQPIQPQQMQNRNLSMPHQNNMKVDHDQHPLNFAPSQKTKPKLDTIDHQNFKINQNTVLQMEQNGINTLIANLPSPNHAMQKKNKLEPLQKQ</sequence>
<accession>A0A078A0B2</accession>
<dbReference type="SUPFAM" id="SSF52540">
    <property type="entry name" value="P-loop containing nucleoside triphosphate hydrolases"/>
    <property type="match status" value="1"/>
</dbReference>
<dbReference type="PROSITE" id="PS50067">
    <property type="entry name" value="KINESIN_MOTOR_2"/>
    <property type="match status" value="1"/>
</dbReference>
<dbReference type="GO" id="GO:0005524">
    <property type="term" value="F:ATP binding"/>
    <property type="evidence" value="ECO:0007669"/>
    <property type="project" value="UniProtKB-UniRule"/>
</dbReference>
<dbReference type="InterPro" id="IPR001752">
    <property type="entry name" value="Kinesin_motor_dom"/>
</dbReference>
<keyword evidence="7 9" id="KW-0505">Motor protein</keyword>